<dbReference type="Proteomes" id="UP000176409">
    <property type="component" value="Unassembled WGS sequence"/>
</dbReference>
<evidence type="ECO:0000313" key="2">
    <source>
        <dbReference type="Proteomes" id="UP000176409"/>
    </source>
</evidence>
<proteinExistence type="predicted"/>
<accession>A0A1F6AZQ3</accession>
<comment type="caution">
    <text evidence="1">The sequence shown here is derived from an EMBL/GenBank/DDBJ whole genome shotgun (WGS) entry which is preliminary data.</text>
</comment>
<sequence>MKLKSGIFAFEWDKGNLDKSRRKHGVTPEEAESVFFDADGCIRPDERHSEKEERQVILGKSDRQRILFVTFTIRNGKIRIISARRMHRKEVEKYETIKKDTKI</sequence>
<protein>
    <recommendedName>
        <fullName evidence="3">BrnT family toxin</fullName>
    </recommendedName>
</protein>
<evidence type="ECO:0008006" key="3">
    <source>
        <dbReference type="Google" id="ProtNLM"/>
    </source>
</evidence>
<organism evidence="1 2">
    <name type="scientific">Candidatus Gottesmanbacteria bacterium RIFCSPLOWO2_01_FULL_49_10</name>
    <dbReference type="NCBI Taxonomy" id="1798396"/>
    <lineage>
        <taxon>Bacteria</taxon>
        <taxon>Candidatus Gottesmaniibacteriota</taxon>
    </lineage>
</organism>
<dbReference type="AlphaFoldDB" id="A0A1F6AZQ3"/>
<dbReference type="InterPro" id="IPR007460">
    <property type="entry name" value="BrnT_toxin"/>
</dbReference>
<dbReference type="Pfam" id="PF04365">
    <property type="entry name" value="BrnT_toxin"/>
    <property type="match status" value="1"/>
</dbReference>
<dbReference type="InterPro" id="IPR038573">
    <property type="entry name" value="BrnT_sf"/>
</dbReference>
<gene>
    <name evidence="1" type="ORF">A2973_04605</name>
</gene>
<name>A0A1F6AZQ3_9BACT</name>
<evidence type="ECO:0000313" key="1">
    <source>
        <dbReference type="EMBL" id="OGG30156.1"/>
    </source>
</evidence>
<dbReference type="Gene3D" id="3.10.450.530">
    <property type="entry name" value="Ribonuclease toxin, BrnT, of type II toxin-antitoxin system"/>
    <property type="match status" value="1"/>
</dbReference>
<dbReference type="EMBL" id="MFJZ01000029">
    <property type="protein sequence ID" value="OGG30156.1"/>
    <property type="molecule type" value="Genomic_DNA"/>
</dbReference>
<reference evidence="1 2" key="1">
    <citation type="journal article" date="2016" name="Nat. Commun.">
        <title>Thousands of microbial genomes shed light on interconnected biogeochemical processes in an aquifer system.</title>
        <authorList>
            <person name="Anantharaman K."/>
            <person name="Brown C.T."/>
            <person name="Hug L.A."/>
            <person name="Sharon I."/>
            <person name="Castelle C.J."/>
            <person name="Probst A.J."/>
            <person name="Thomas B.C."/>
            <person name="Singh A."/>
            <person name="Wilkins M.J."/>
            <person name="Karaoz U."/>
            <person name="Brodie E.L."/>
            <person name="Williams K.H."/>
            <person name="Hubbard S.S."/>
            <person name="Banfield J.F."/>
        </authorList>
    </citation>
    <scope>NUCLEOTIDE SEQUENCE [LARGE SCALE GENOMIC DNA]</scope>
</reference>